<dbReference type="PANTHER" id="PTHR43610">
    <property type="entry name" value="BLL6696 PROTEIN"/>
    <property type="match status" value="1"/>
</dbReference>
<comment type="caution">
    <text evidence="2">The sequence shown here is derived from an EMBL/GenBank/DDBJ whole genome shotgun (WGS) entry which is preliminary data.</text>
</comment>
<dbReference type="EMBL" id="LFNG01000012">
    <property type="protein sequence ID" value="KMQ70857.1"/>
    <property type="molecule type" value="Genomic_DNA"/>
</dbReference>
<keyword evidence="2" id="KW-0808">Transferase</keyword>
<gene>
    <name evidence="2" type="ORF">ACM44_09480</name>
</gene>
<dbReference type="OrthoDB" id="9795199at2"/>
<evidence type="ECO:0000259" key="1">
    <source>
        <dbReference type="Pfam" id="PF13302"/>
    </source>
</evidence>
<keyword evidence="3" id="KW-1185">Reference proteome</keyword>
<dbReference type="InterPro" id="IPR000182">
    <property type="entry name" value="GNAT_dom"/>
</dbReference>
<dbReference type="AlphaFoldDB" id="A0A0J7IXX8"/>
<sequence>MKNFLQPTLENEIVKLLPLQENDFGRLYEVASDPKIWEMHPNKNRFEKEVFRNFFEGAMISGGAFLIIDKESDEVAGSTRFYDFDQNENSIFIGYTFYGTKFWGSKLNPKVKKLMLDYIFQYVDLVKFHVGATNWRSRTAMERLGAENMGNISVAYHGEPNRENVEYWIKKRDWVVKQQLH</sequence>
<dbReference type="Gene3D" id="3.40.630.30">
    <property type="match status" value="1"/>
</dbReference>
<dbReference type="GO" id="GO:0016747">
    <property type="term" value="F:acyltransferase activity, transferring groups other than amino-acyl groups"/>
    <property type="evidence" value="ECO:0007669"/>
    <property type="project" value="InterPro"/>
</dbReference>
<dbReference type="Proteomes" id="UP000035900">
    <property type="component" value="Unassembled WGS sequence"/>
</dbReference>
<dbReference type="Pfam" id="PF13302">
    <property type="entry name" value="Acetyltransf_3"/>
    <property type="match status" value="1"/>
</dbReference>
<dbReference type="PATRIC" id="fig|1304281.5.peg.2044"/>
<dbReference type="STRING" id="1304281.ACM44_09480"/>
<accession>A0A0J7IXX8</accession>
<name>A0A0J7IXX8_9FLAO</name>
<feature type="domain" description="N-acetyltransferase" evidence="1">
    <location>
        <begin position="16"/>
        <end position="146"/>
    </location>
</feature>
<dbReference type="InterPro" id="IPR016181">
    <property type="entry name" value="Acyl_CoA_acyltransferase"/>
</dbReference>
<evidence type="ECO:0000313" key="3">
    <source>
        <dbReference type="Proteomes" id="UP000035900"/>
    </source>
</evidence>
<dbReference type="SUPFAM" id="SSF55729">
    <property type="entry name" value="Acyl-CoA N-acyltransferases (Nat)"/>
    <property type="match status" value="1"/>
</dbReference>
<dbReference type="PANTHER" id="PTHR43610:SF1">
    <property type="entry name" value="N-ACETYLTRANSFERASE DOMAIN-CONTAINING PROTEIN"/>
    <property type="match status" value="1"/>
</dbReference>
<proteinExistence type="predicted"/>
<organism evidence="2 3">
    <name type="scientific">Chryseobacterium koreense CCUG 49689</name>
    <dbReference type="NCBI Taxonomy" id="1304281"/>
    <lineage>
        <taxon>Bacteria</taxon>
        <taxon>Pseudomonadati</taxon>
        <taxon>Bacteroidota</taxon>
        <taxon>Flavobacteriia</taxon>
        <taxon>Flavobacteriales</taxon>
        <taxon>Weeksellaceae</taxon>
        <taxon>Chryseobacterium group</taxon>
        <taxon>Chryseobacterium</taxon>
    </lineage>
</organism>
<dbReference type="RefSeq" id="WP_048499800.1">
    <property type="nucleotide sequence ID" value="NZ_LFNG01000012.1"/>
</dbReference>
<protein>
    <submittedName>
        <fullName evidence="2">Acetyltransferase</fullName>
    </submittedName>
</protein>
<evidence type="ECO:0000313" key="2">
    <source>
        <dbReference type="EMBL" id="KMQ70857.1"/>
    </source>
</evidence>
<reference evidence="2 3" key="1">
    <citation type="journal article" date="2004" name="Int. J. Syst. Evol. Microbiol.">
        <title>Kaistella koreensis gen. nov., sp. nov., a novel member of the Chryseobacterium-Bergeyella-Riemerella branch.</title>
        <authorList>
            <person name="Kim M.K."/>
            <person name="Im W.T."/>
            <person name="Shin Y.K."/>
            <person name="Lim J.H."/>
            <person name="Kim S.H."/>
            <person name="Lee B.C."/>
            <person name="Park M.Y."/>
            <person name="Lee K.Y."/>
            <person name="Lee S.T."/>
        </authorList>
    </citation>
    <scope>NUCLEOTIDE SEQUENCE [LARGE SCALE GENOMIC DNA]</scope>
    <source>
        <strain evidence="2 3">CCUG 49689</strain>
    </source>
</reference>